<feature type="domain" description="Ubiquitin-like" evidence="1">
    <location>
        <begin position="89"/>
        <end position="164"/>
    </location>
</feature>
<dbReference type="CDD" id="cd17039">
    <property type="entry name" value="Ubl_ubiquitin_like"/>
    <property type="match status" value="1"/>
</dbReference>
<comment type="caution">
    <text evidence="2">The sequence shown here is derived from an EMBL/GenBank/DDBJ whole genome shotgun (WGS) entry which is preliminary data.</text>
</comment>
<dbReference type="PANTHER" id="PTHR10666">
    <property type="entry name" value="UBIQUITIN"/>
    <property type="match status" value="1"/>
</dbReference>
<name>A0AAD6ZW22_9AGAR</name>
<organism evidence="2 3">
    <name type="scientific">Mycena albidolilacea</name>
    <dbReference type="NCBI Taxonomy" id="1033008"/>
    <lineage>
        <taxon>Eukaryota</taxon>
        <taxon>Fungi</taxon>
        <taxon>Dikarya</taxon>
        <taxon>Basidiomycota</taxon>
        <taxon>Agaricomycotina</taxon>
        <taxon>Agaricomycetes</taxon>
        <taxon>Agaricomycetidae</taxon>
        <taxon>Agaricales</taxon>
        <taxon>Marasmiineae</taxon>
        <taxon>Mycenaceae</taxon>
        <taxon>Mycena</taxon>
    </lineage>
</organism>
<feature type="domain" description="Ubiquitin-like" evidence="1">
    <location>
        <begin position="2"/>
        <end position="83"/>
    </location>
</feature>
<accession>A0AAD6ZW22</accession>
<dbReference type="EMBL" id="JARIHO010000024">
    <property type="protein sequence ID" value="KAJ7342756.1"/>
    <property type="molecule type" value="Genomic_DNA"/>
</dbReference>
<dbReference type="PRINTS" id="PR00348">
    <property type="entry name" value="UBIQUITIN"/>
</dbReference>
<dbReference type="InterPro" id="IPR029071">
    <property type="entry name" value="Ubiquitin-like_domsf"/>
</dbReference>
<dbReference type="Gene3D" id="3.10.20.90">
    <property type="entry name" value="Phosphatidylinositol 3-kinase Catalytic Subunit, Chain A, domain 1"/>
    <property type="match status" value="2"/>
</dbReference>
<evidence type="ECO:0000313" key="2">
    <source>
        <dbReference type="EMBL" id="KAJ7342756.1"/>
    </source>
</evidence>
<dbReference type="InterPro" id="IPR050158">
    <property type="entry name" value="Ubiquitin_ubiquitin-like"/>
</dbReference>
<evidence type="ECO:0000313" key="3">
    <source>
        <dbReference type="Proteomes" id="UP001218218"/>
    </source>
</evidence>
<dbReference type="InterPro" id="IPR000626">
    <property type="entry name" value="Ubiquitin-like_dom"/>
</dbReference>
<dbReference type="InterPro" id="IPR019956">
    <property type="entry name" value="Ubiquitin_dom"/>
</dbReference>
<sequence>MVQILVENQWRDSYVLDVQLHDTIRTVKLVIEDLTGMPLDHQRIQHLGHETTAECNFEYDMPELQDDQTLESYGIVDGNVLYLSDKEAVILFVKMLTGKTLEISISLKAPVLSLKEEIQTKEGIPPVHQRFIFGGKQLADHLPLSSYNIQNKSVLHFVPSLRGGGAFNVAYTAVLYPWDGDMRHPSVKGLKLTVQTIVVITGKVHENWYKGHYLGSSSQSDALLPANYVDILKSVAGEHETTEVLHNDKGRNEIEVQVRNAPPVPPPNPRADQIPPLPAFPFPEANPMSHTFKFADRGRSWVKVAIEYPREAPPHGVTPVTVEVVCWPIPSFRYIKAITITISFEDNHVIDINPRELWKGPPTQVTVKKNVKLSTSRTLTGSLTAAWNFLTCSLSSSITRTVEDGQETTAPAPVDVSEEVKGTTINGTAASWAITAAETPNGKGLDGTVTPSAGLSFNLTKKPARVTYECVVVHQSPGNGPVVSPTMRSRSLLFWRN</sequence>
<keyword evidence="3" id="KW-1185">Reference proteome</keyword>
<dbReference type="Gene3D" id="2.30.30.40">
    <property type="entry name" value="SH3 Domains"/>
    <property type="match status" value="1"/>
</dbReference>
<dbReference type="SUPFAM" id="SSF54236">
    <property type="entry name" value="Ubiquitin-like"/>
    <property type="match status" value="2"/>
</dbReference>
<dbReference type="Pfam" id="PF00240">
    <property type="entry name" value="ubiquitin"/>
    <property type="match status" value="2"/>
</dbReference>
<dbReference type="AlphaFoldDB" id="A0AAD6ZW22"/>
<dbReference type="PROSITE" id="PS50053">
    <property type="entry name" value="UBIQUITIN_2"/>
    <property type="match status" value="2"/>
</dbReference>
<proteinExistence type="predicted"/>
<dbReference type="Proteomes" id="UP001218218">
    <property type="component" value="Unassembled WGS sequence"/>
</dbReference>
<dbReference type="InterPro" id="IPR036028">
    <property type="entry name" value="SH3-like_dom_sf"/>
</dbReference>
<evidence type="ECO:0000259" key="1">
    <source>
        <dbReference type="PROSITE" id="PS50053"/>
    </source>
</evidence>
<dbReference type="SUPFAM" id="SSF50044">
    <property type="entry name" value="SH3-domain"/>
    <property type="match status" value="1"/>
</dbReference>
<reference evidence="2" key="1">
    <citation type="submission" date="2023-03" db="EMBL/GenBank/DDBJ databases">
        <title>Massive genome expansion in bonnet fungi (Mycena s.s.) driven by repeated elements and novel gene families across ecological guilds.</title>
        <authorList>
            <consortium name="Lawrence Berkeley National Laboratory"/>
            <person name="Harder C.B."/>
            <person name="Miyauchi S."/>
            <person name="Viragh M."/>
            <person name="Kuo A."/>
            <person name="Thoen E."/>
            <person name="Andreopoulos B."/>
            <person name="Lu D."/>
            <person name="Skrede I."/>
            <person name="Drula E."/>
            <person name="Henrissat B."/>
            <person name="Morin E."/>
            <person name="Kohler A."/>
            <person name="Barry K."/>
            <person name="LaButti K."/>
            <person name="Morin E."/>
            <person name="Salamov A."/>
            <person name="Lipzen A."/>
            <person name="Mereny Z."/>
            <person name="Hegedus B."/>
            <person name="Baldrian P."/>
            <person name="Stursova M."/>
            <person name="Weitz H."/>
            <person name="Taylor A."/>
            <person name="Grigoriev I.V."/>
            <person name="Nagy L.G."/>
            <person name="Martin F."/>
            <person name="Kauserud H."/>
        </authorList>
    </citation>
    <scope>NUCLEOTIDE SEQUENCE</scope>
    <source>
        <strain evidence="2">CBHHK002</strain>
    </source>
</reference>
<dbReference type="SMART" id="SM00213">
    <property type="entry name" value="UBQ"/>
    <property type="match status" value="2"/>
</dbReference>
<gene>
    <name evidence="2" type="ORF">DFH08DRAFT_873481</name>
</gene>
<protein>
    <recommendedName>
        <fullName evidence="1">Ubiquitin-like domain-containing protein</fullName>
    </recommendedName>
</protein>